<evidence type="ECO:0000256" key="5">
    <source>
        <dbReference type="ARBA" id="ARBA00022679"/>
    </source>
</evidence>
<dbReference type="Proteomes" id="UP000835052">
    <property type="component" value="Unassembled WGS sequence"/>
</dbReference>
<evidence type="ECO:0000256" key="2">
    <source>
        <dbReference type="ARBA" id="ARBA00009995"/>
    </source>
</evidence>
<comment type="similarity">
    <text evidence="2">Belongs to the UDP-glycosyltransferase family.</text>
</comment>
<dbReference type="InterPro" id="IPR002213">
    <property type="entry name" value="UDP_glucos_trans"/>
</dbReference>
<keyword evidence="13" id="KW-1185">Reference proteome</keyword>
<dbReference type="GO" id="GO:0015020">
    <property type="term" value="F:glucuronosyltransferase activity"/>
    <property type="evidence" value="ECO:0007669"/>
    <property type="project" value="UniProtKB-EC"/>
</dbReference>
<comment type="subcellular location">
    <subcellularLocation>
        <location evidence="1">Membrane</location>
        <topology evidence="1">Single-pass membrane protein</topology>
    </subcellularLocation>
</comment>
<dbReference type="AlphaFoldDB" id="A0A8S1H8L0"/>
<keyword evidence="7" id="KW-0732">Signal</keyword>
<evidence type="ECO:0000256" key="7">
    <source>
        <dbReference type="ARBA" id="ARBA00022729"/>
    </source>
</evidence>
<dbReference type="Pfam" id="PF00201">
    <property type="entry name" value="UDPGT"/>
    <property type="match status" value="1"/>
</dbReference>
<evidence type="ECO:0000256" key="11">
    <source>
        <dbReference type="SAM" id="Phobius"/>
    </source>
</evidence>
<keyword evidence="6 11" id="KW-0812">Transmembrane</keyword>
<dbReference type="SUPFAM" id="SSF53756">
    <property type="entry name" value="UDP-Glycosyltransferase/glycogen phosphorylase"/>
    <property type="match status" value="1"/>
</dbReference>
<dbReference type="PANTHER" id="PTHR48043:SF154">
    <property type="entry name" value="GLUCURONOSYLTRANSFERASE"/>
    <property type="match status" value="1"/>
</dbReference>
<evidence type="ECO:0000256" key="6">
    <source>
        <dbReference type="ARBA" id="ARBA00022692"/>
    </source>
</evidence>
<dbReference type="GO" id="GO:0016020">
    <property type="term" value="C:membrane"/>
    <property type="evidence" value="ECO:0007669"/>
    <property type="project" value="UniProtKB-SubCell"/>
</dbReference>
<reference evidence="12" key="1">
    <citation type="submission" date="2020-10" db="EMBL/GenBank/DDBJ databases">
        <authorList>
            <person name="Kikuchi T."/>
        </authorList>
    </citation>
    <scope>NUCLEOTIDE SEQUENCE</scope>
    <source>
        <strain evidence="12">NKZ352</strain>
    </source>
</reference>
<evidence type="ECO:0000256" key="8">
    <source>
        <dbReference type="ARBA" id="ARBA00022989"/>
    </source>
</evidence>
<protein>
    <recommendedName>
        <fullName evidence="3">glucuronosyltransferase</fullName>
        <ecNumber evidence="3">2.4.1.17</ecNumber>
    </recommendedName>
</protein>
<dbReference type="InterPro" id="IPR050271">
    <property type="entry name" value="UDP-glycosyltransferase"/>
</dbReference>
<dbReference type="EMBL" id="CAJGYM010000030">
    <property type="protein sequence ID" value="CAD6192786.1"/>
    <property type="molecule type" value="Genomic_DNA"/>
</dbReference>
<evidence type="ECO:0000313" key="13">
    <source>
        <dbReference type="Proteomes" id="UP000835052"/>
    </source>
</evidence>
<evidence type="ECO:0000256" key="9">
    <source>
        <dbReference type="ARBA" id="ARBA00023136"/>
    </source>
</evidence>
<keyword evidence="4" id="KW-0328">Glycosyltransferase</keyword>
<dbReference type="FunFam" id="3.40.50.2000:FF:000021">
    <property type="entry name" value="UDP-glucuronosyltransferase"/>
    <property type="match status" value="1"/>
</dbReference>
<keyword evidence="9 11" id="KW-0472">Membrane</keyword>
<evidence type="ECO:0000256" key="3">
    <source>
        <dbReference type="ARBA" id="ARBA00012544"/>
    </source>
</evidence>
<evidence type="ECO:0000256" key="1">
    <source>
        <dbReference type="ARBA" id="ARBA00004167"/>
    </source>
</evidence>
<dbReference type="EC" id="2.4.1.17" evidence="3"/>
<evidence type="ECO:0000313" key="12">
    <source>
        <dbReference type="EMBL" id="CAD6192786.1"/>
    </source>
</evidence>
<dbReference type="OrthoDB" id="5835829at2759"/>
<keyword evidence="8 11" id="KW-1133">Transmembrane helix</keyword>
<organism evidence="12 13">
    <name type="scientific">Caenorhabditis auriculariae</name>
    <dbReference type="NCBI Taxonomy" id="2777116"/>
    <lineage>
        <taxon>Eukaryota</taxon>
        <taxon>Metazoa</taxon>
        <taxon>Ecdysozoa</taxon>
        <taxon>Nematoda</taxon>
        <taxon>Chromadorea</taxon>
        <taxon>Rhabditida</taxon>
        <taxon>Rhabditina</taxon>
        <taxon>Rhabditomorpha</taxon>
        <taxon>Rhabditoidea</taxon>
        <taxon>Rhabditidae</taxon>
        <taxon>Peloderinae</taxon>
        <taxon>Caenorhabditis</taxon>
    </lineage>
</organism>
<dbReference type="PANTHER" id="PTHR48043">
    <property type="entry name" value="EG:EG0003.4 PROTEIN-RELATED"/>
    <property type="match status" value="1"/>
</dbReference>
<proteinExistence type="inferred from homology"/>
<dbReference type="CDD" id="cd03784">
    <property type="entry name" value="GT1_Gtf-like"/>
    <property type="match status" value="1"/>
</dbReference>
<feature type="transmembrane region" description="Helical" evidence="11">
    <location>
        <begin position="470"/>
        <end position="493"/>
    </location>
</feature>
<accession>A0A8S1H8L0</accession>
<name>A0A8S1H8L0_9PELO</name>
<sequence>MLVYARNSPRAVYLFVISPFLRLMRLFWLILSTLIPSSIALNVLFYIAAIGKSHLDFTDSLIDTLVERGHTVDLLIGRFNSLVTSNGKSKAARVFSFGFKGVSPWPINDYKFFLNVSHGLCEVAFSKDGPTEFISQRKYDIAIGSDYDFCGFALFRKANIPSTASFTSTAMLPLQAINLGLPSTASSNMFLMFPENLENLVSRTRNLLRWAAANYIHHWAFVNDHTKLARAAYGEDFEDGDHLARDLDVMFINANEILERPRPISHKVQYIGGVNLRPAQPITEEYEKILSLRPRGTVLFCFGTQVPGRAFPRQVKENLVKAFAQFPEYTFIWKYEKQPGDEVLFENSHNLHLVDWLPQNDLLNDKRVVAFISHMGLNSFLEASYAGVPILAIPMFADQPYNAISAKSRGTTVVLDKTKLTTKKIVKALKAVLEDEKYRENARKVRKMLLEKPNQPKDMLNLPGRDLDPIRYYCVDVIFLFFSISALTVFVLYKVTKAVLRVSIRSPAKQKKN</sequence>
<comment type="catalytic activity">
    <reaction evidence="10">
        <text>glucuronate acceptor + UDP-alpha-D-glucuronate = acceptor beta-D-glucuronoside + UDP + H(+)</text>
        <dbReference type="Rhea" id="RHEA:21032"/>
        <dbReference type="ChEBI" id="CHEBI:15378"/>
        <dbReference type="ChEBI" id="CHEBI:58052"/>
        <dbReference type="ChEBI" id="CHEBI:58223"/>
        <dbReference type="ChEBI" id="CHEBI:132367"/>
        <dbReference type="ChEBI" id="CHEBI:132368"/>
        <dbReference type="EC" id="2.4.1.17"/>
    </reaction>
</comment>
<gene>
    <name evidence="12" type="ORF">CAUJ_LOCUS8705</name>
</gene>
<keyword evidence="5" id="KW-0808">Transferase</keyword>
<evidence type="ECO:0000256" key="4">
    <source>
        <dbReference type="ARBA" id="ARBA00022676"/>
    </source>
</evidence>
<comment type="caution">
    <text evidence="12">The sequence shown here is derived from an EMBL/GenBank/DDBJ whole genome shotgun (WGS) entry which is preliminary data.</text>
</comment>
<dbReference type="Gene3D" id="3.40.50.2000">
    <property type="entry name" value="Glycogen Phosphorylase B"/>
    <property type="match status" value="1"/>
</dbReference>
<evidence type="ECO:0000256" key="10">
    <source>
        <dbReference type="ARBA" id="ARBA00047475"/>
    </source>
</evidence>
<feature type="transmembrane region" description="Helical" evidence="11">
    <location>
        <begin position="26"/>
        <end position="49"/>
    </location>
</feature>